<evidence type="ECO:0000256" key="7">
    <source>
        <dbReference type="ARBA" id="ARBA00022989"/>
    </source>
</evidence>
<keyword evidence="3 9" id="KW-0813">Transport</keyword>
<accession>A0A7W6D9J6</accession>
<dbReference type="InterPro" id="IPR010129">
    <property type="entry name" value="T1SS_HlyD"/>
</dbReference>
<dbReference type="AlphaFoldDB" id="A0A7W6D9J6"/>
<evidence type="ECO:0000256" key="10">
    <source>
        <dbReference type="SAM" id="Coils"/>
    </source>
</evidence>
<dbReference type="SUPFAM" id="SSF111369">
    <property type="entry name" value="HlyD-like secretion proteins"/>
    <property type="match status" value="1"/>
</dbReference>
<evidence type="ECO:0000313" key="14">
    <source>
        <dbReference type="Proteomes" id="UP000574761"/>
    </source>
</evidence>
<feature type="domain" description="AprE-like beta-barrel" evidence="12">
    <location>
        <begin position="407"/>
        <end position="503"/>
    </location>
</feature>
<name>A0A7W6D9J6_9HYPH</name>
<dbReference type="GO" id="GO:0009306">
    <property type="term" value="P:protein secretion"/>
    <property type="evidence" value="ECO:0007669"/>
    <property type="project" value="InterPro"/>
</dbReference>
<dbReference type="EMBL" id="JACIEE010000009">
    <property type="protein sequence ID" value="MBB3979150.1"/>
    <property type="molecule type" value="Genomic_DNA"/>
</dbReference>
<dbReference type="PRINTS" id="PR01490">
    <property type="entry name" value="RTXTOXIND"/>
</dbReference>
<evidence type="ECO:0000256" key="9">
    <source>
        <dbReference type="RuleBase" id="RU365093"/>
    </source>
</evidence>
<comment type="similarity">
    <text evidence="2 9">Belongs to the membrane fusion protein (MFP) (TC 8.A.1) family.</text>
</comment>
<keyword evidence="14" id="KW-1185">Reference proteome</keyword>
<dbReference type="NCBIfam" id="TIGR01843">
    <property type="entry name" value="type_I_hlyD"/>
    <property type="match status" value="1"/>
</dbReference>
<evidence type="ECO:0000256" key="11">
    <source>
        <dbReference type="SAM" id="MobiDB-lite"/>
    </source>
</evidence>
<keyword evidence="8" id="KW-0472">Membrane</keyword>
<dbReference type="PANTHER" id="PTHR30386:SF27">
    <property type="entry name" value="MEMBRANE FUSION PROTEIN (MFP) FAMILY PROTEIN"/>
    <property type="match status" value="1"/>
</dbReference>
<dbReference type="InterPro" id="IPR058982">
    <property type="entry name" value="Beta-barrel_AprE"/>
</dbReference>
<gene>
    <name evidence="13" type="ORF">GGQ64_004386</name>
</gene>
<evidence type="ECO:0000256" key="8">
    <source>
        <dbReference type="ARBA" id="ARBA00023136"/>
    </source>
</evidence>
<dbReference type="PANTHER" id="PTHR30386">
    <property type="entry name" value="MEMBRANE FUSION SUBUNIT OF EMRAB-TOLC MULTIDRUG EFFLUX PUMP"/>
    <property type="match status" value="1"/>
</dbReference>
<comment type="caution">
    <text evidence="13">The sequence shown here is derived from an EMBL/GenBank/DDBJ whole genome shotgun (WGS) entry which is preliminary data.</text>
</comment>
<protein>
    <recommendedName>
        <fullName evidence="9">Membrane fusion protein (MFP) family protein</fullName>
    </recommendedName>
</protein>
<keyword evidence="5 9" id="KW-0997">Cell inner membrane</keyword>
<keyword evidence="4 9" id="KW-1003">Cell membrane</keyword>
<dbReference type="InterPro" id="IPR050739">
    <property type="entry name" value="MFP"/>
</dbReference>
<evidence type="ECO:0000256" key="1">
    <source>
        <dbReference type="ARBA" id="ARBA00004377"/>
    </source>
</evidence>
<sequence>MKKRTGPQGSAPPNGAGPDDRPSDGKPDVDRSNEDGPVEADASKVEVSKVQAGERKAAGDDRAAAKSNLPVPVKQPGTDLVVQRMLPPVIAEFQSDAVELEERVPPRIARLTLYGITALIAAAIAWASLSEIDEVVVAPGKLITTKPTIVVQPIETSIVRTVDVAQGDTVRAGQVLATFDPTFSQADVDLQRAKFAALDAQLNRLSAELGGNDYAKSAGFSPDERLQLQLFGQRLAFHTAQLQNFDHQIAGQNATLVASANQQHILASRKQNLAEIEAARELLWRTDSGSRINFLGARDARLDVESDLSQLQGRAAEAVHALAKLRADRQAFIEDFRRTTMEQLVETKTQHDAAAEELKKMERRRDMVEMRAPADAVVLDMAQRSVGSVVREAEPMVTLVPLDAPLEAEISINSRDIGQVTVDKDVRVKFDAYPFQKYGTVTGSIRTVSRDAFSPSQQETAAGQPPTPYFKARIPLANTELHYAGKPVRLLPGMTVSAEVKVGRRTVISYFLYPLVRGLDTALREP</sequence>
<evidence type="ECO:0000313" key="13">
    <source>
        <dbReference type="EMBL" id="MBB3979150.1"/>
    </source>
</evidence>
<evidence type="ECO:0000256" key="3">
    <source>
        <dbReference type="ARBA" id="ARBA00022448"/>
    </source>
</evidence>
<comment type="subcellular location">
    <subcellularLocation>
        <location evidence="1 9">Cell inner membrane</location>
        <topology evidence="1 9">Single-pass membrane protein</topology>
    </subcellularLocation>
</comment>
<keyword evidence="6" id="KW-0812">Transmembrane</keyword>
<dbReference type="Gene3D" id="2.40.50.100">
    <property type="match status" value="1"/>
</dbReference>
<organism evidence="13 14">
    <name type="scientific">Mycoplana azooxidifex</name>
    <dbReference type="NCBI Taxonomy" id="1636188"/>
    <lineage>
        <taxon>Bacteria</taxon>
        <taxon>Pseudomonadati</taxon>
        <taxon>Pseudomonadota</taxon>
        <taxon>Alphaproteobacteria</taxon>
        <taxon>Hyphomicrobiales</taxon>
        <taxon>Rhizobiaceae</taxon>
        <taxon>Mycoplana</taxon>
    </lineage>
</organism>
<evidence type="ECO:0000256" key="4">
    <source>
        <dbReference type="ARBA" id="ARBA00022475"/>
    </source>
</evidence>
<dbReference type="PROSITE" id="PS00543">
    <property type="entry name" value="HLYD_FAMILY"/>
    <property type="match status" value="1"/>
</dbReference>
<dbReference type="Gene3D" id="2.40.30.170">
    <property type="match status" value="1"/>
</dbReference>
<dbReference type="InterPro" id="IPR006144">
    <property type="entry name" value="Secretion_HlyD_CS"/>
</dbReference>
<dbReference type="GO" id="GO:0005886">
    <property type="term" value="C:plasma membrane"/>
    <property type="evidence" value="ECO:0007669"/>
    <property type="project" value="UniProtKB-SubCell"/>
</dbReference>
<evidence type="ECO:0000259" key="12">
    <source>
        <dbReference type="Pfam" id="PF26002"/>
    </source>
</evidence>
<feature type="compositionally biased region" description="Basic and acidic residues" evidence="11">
    <location>
        <begin position="41"/>
        <end position="64"/>
    </location>
</feature>
<keyword evidence="7" id="KW-1133">Transmembrane helix</keyword>
<evidence type="ECO:0000256" key="2">
    <source>
        <dbReference type="ARBA" id="ARBA00009477"/>
    </source>
</evidence>
<evidence type="ECO:0000256" key="6">
    <source>
        <dbReference type="ARBA" id="ARBA00022692"/>
    </source>
</evidence>
<feature type="compositionally biased region" description="Basic and acidic residues" evidence="11">
    <location>
        <begin position="18"/>
        <end position="34"/>
    </location>
</feature>
<reference evidence="13 14" key="1">
    <citation type="submission" date="2020-08" db="EMBL/GenBank/DDBJ databases">
        <title>Genomic Encyclopedia of Type Strains, Phase IV (KMG-IV): sequencing the most valuable type-strain genomes for metagenomic binning, comparative biology and taxonomic classification.</title>
        <authorList>
            <person name="Goeker M."/>
        </authorList>
    </citation>
    <scope>NUCLEOTIDE SEQUENCE [LARGE SCALE GENOMIC DNA]</scope>
    <source>
        <strain evidence="13 14">DSM 100211</strain>
    </source>
</reference>
<keyword evidence="10" id="KW-0175">Coiled coil</keyword>
<proteinExistence type="inferred from homology"/>
<feature type="coiled-coil region" evidence="10">
    <location>
        <begin position="308"/>
        <end position="371"/>
    </location>
</feature>
<evidence type="ECO:0000256" key="5">
    <source>
        <dbReference type="ARBA" id="ARBA00022519"/>
    </source>
</evidence>
<feature type="region of interest" description="Disordered" evidence="11">
    <location>
        <begin position="1"/>
        <end position="71"/>
    </location>
</feature>
<dbReference type="Pfam" id="PF26002">
    <property type="entry name" value="Beta-barrel_AprE"/>
    <property type="match status" value="1"/>
</dbReference>
<dbReference type="Proteomes" id="UP000574761">
    <property type="component" value="Unassembled WGS sequence"/>
</dbReference>